<evidence type="ECO:0000313" key="3">
    <source>
        <dbReference type="Proteomes" id="UP000469558"/>
    </source>
</evidence>
<dbReference type="PANTHER" id="PTHR31956:SF8">
    <property type="entry name" value="ACID PHOSPHATASE PHOA (AFU_ORTHOLOGUE AFUA_1G03570)"/>
    <property type="match status" value="1"/>
</dbReference>
<name>A0A8T9CDE1_9HELO</name>
<organism evidence="2 3">
    <name type="scientific">Lachnellula suecica</name>
    <dbReference type="NCBI Taxonomy" id="602035"/>
    <lineage>
        <taxon>Eukaryota</taxon>
        <taxon>Fungi</taxon>
        <taxon>Dikarya</taxon>
        <taxon>Ascomycota</taxon>
        <taxon>Pezizomycotina</taxon>
        <taxon>Leotiomycetes</taxon>
        <taxon>Helotiales</taxon>
        <taxon>Lachnaceae</taxon>
        <taxon>Lachnellula</taxon>
    </lineage>
</organism>
<evidence type="ECO:0000256" key="1">
    <source>
        <dbReference type="ARBA" id="ARBA00022801"/>
    </source>
</evidence>
<accession>A0A8T9CDE1</accession>
<dbReference type="GO" id="GO:0009395">
    <property type="term" value="P:phospholipid catabolic process"/>
    <property type="evidence" value="ECO:0007669"/>
    <property type="project" value="TreeGrafter"/>
</dbReference>
<reference evidence="2 3" key="1">
    <citation type="submission" date="2018-05" db="EMBL/GenBank/DDBJ databases">
        <title>Genome sequencing and assembly of the regulated plant pathogen Lachnellula willkommii and related sister species for the development of diagnostic species identification markers.</title>
        <authorList>
            <person name="Giroux E."/>
            <person name="Bilodeau G."/>
        </authorList>
    </citation>
    <scope>NUCLEOTIDE SEQUENCE [LARGE SCALE GENOMIC DNA]</scope>
    <source>
        <strain evidence="2 3">CBS 268.59</strain>
    </source>
</reference>
<dbReference type="InterPro" id="IPR017850">
    <property type="entry name" value="Alkaline_phosphatase_core_sf"/>
</dbReference>
<gene>
    <name evidence="2" type="ORF">LSUE1_G001951</name>
</gene>
<keyword evidence="1" id="KW-0378">Hydrolase</keyword>
<dbReference type="AlphaFoldDB" id="A0A8T9CDE1"/>
<proteinExistence type="predicted"/>
<evidence type="ECO:0000313" key="2">
    <source>
        <dbReference type="EMBL" id="TVY83276.1"/>
    </source>
</evidence>
<keyword evidence="3" id="KW-1185">Reference proteome</keyword>
<dbReference type="EMBL" id="QGMK01000210">
    <property type="protein sequence ID" value="TVY83276.1"/>
    <property type="molecule type" value="Genomic_DNA"/>
</dbReference>
<sequence>MHPSLPTQFYPSYWHCIHRQPVPKPFFDRALISFPPIPDSLLSMQFQVFAAAILVFPSVLASETEITWIPLQSEKYLQDDKSKSFCSSSTSHVNESYRWLASRGVMLKDYRALHHPSQPNYISSVSGHRFGVETDLSYTIPSQHKTIVELLDAKNISWGLYQEDMPYCGYEGDYYNKAGKRDYVRKHNPLISYQSVMEKPSDAGAGRIKNFTKFYEDLENERLPQWMFITPNMTNNGHDTSTTFGLAWAQRFLTPLLKDPRFMKNTLILLTWDEYENAFVDLFDGNENKVSSLLLGDAIPAKLRNTTKVATKGGFTHYSIMSTVEKNWDLGNLTEVDGNAEPFWP</sequence>
<dbReference type="Proteomes" id="UP000469558">
    <property type="component" value="Unassembled WGS sequence"/>
</dbReference>
<dbReference type="OrthoDB" id="5135119at2759"/>
<dbReference type="InterPro" id="IPR007312">
    <property type="entry name" value="Phosphoesterase"/>
</dbReference>
<protein>
    <submittedName>
        <fullName evidence="2">Putative acid phosphatase</fullName>
    </submittedName>
</protein>
<dbReference type="GO" id="GO:0016788">
    <property type="term" value="F:hydrolase activity, acting on ester bonds"/>
    <property type="evidence" value="ECO:0007669"/>
    <property type="project" value="InterPro"/>
</dbReference>
<dbReference type="Gene3D" id="3.40.720.10">
    <property type="entry name" value="Alkaline Phosphatase, subunit A"/>
    <property type="match status" value="1"/>
</dbReference>
<dbReference type="PANTHER" id="PTHR31956">
    <property type="entry name" value="NON-SPECIFIC PHOSPHOLIPASE C4-RELATED"/>
    <property type="match status" value="1"/>
</dbReference>
<comment type="caution">
    <text evidence="2">The sequence shown here is derived from an EMBL/GenBank/DDBJ whole genome shotgun (WGS) entry which is preliminary data.</text>
</comment>
<dbReference type="Pfam" id="PF04185">
    <property type="entry name" value="Phosphoesterase"/>
    <property type="match status" value="1"/>
</dbReference>